<dbReference type="SUPFAM" id="SSF51735">
    <property type="entry name" value="NAD(P)-binding Rossmann-fold domains"/>
    <property type="match status" value="1"/>
</dbReference>
<accession>A0A1E3LZC7</accession>
<evidence type="ECO:0000313" key="4">
    <source>
        <dbReference type="Proteomes" id="UP000094487"/>
    </source>
</evidence>
<dbReference type="FunFam" id="3.40.50.720:FF:000084">
    <property type="entry name" value="Short-chain dehydrogenase reductase"/>
    <property type="match status" value="1"/>
</dbReference>
<name>A0A1E3LZC7_9SPHN</name>
<dbReference type="PANTHER" id="PTHR42760">
    <property type="entry name" value="SHORT-CHAIN DEHYDROGENASES/REDUCTASES FAMILY MEMBER"/>
    <property type="match status" value="1"/>
</dbReference>
<protein>
    <submittedName>
        <fullName evidence="3">Short-chain dehydrogenase</fullName>
    </submittedName>
</protein>
<proteinExistence type="inferred from homology"/>
<dbReference type="InterPro" id="IPR002347">
    <property type="entry name" value="SDR_fam"/>
</dbReference>
<dbReference type="Pfam" id="PF00106">
    <property type="entry name" value="adh_short"/>
    <property type="match status" value="1"/>
</dbReference>
<dbReference type="GO" id="GO:0016616">
    <property type="term" value="F:oxidoreductase activity, acting on the CH-OH group of donors, NAD or NADP as acceptor"/>
    <property type="evidence" value="ECO:0007669"/>
    <property type="project" value="TreeGrafter"/>
</dbReference>
<dbReference type="RefSeq" id="WP_069319887.1">
    <property type="nucleotide sequence ID" value="NZ_MDDS01000014.1"/>
</dbReference>
<dbReference type="STRING" id="1888892.BFL28_13835"/>
<dbReference type="InterPro" id="IPR020904">
    <property type="entry name" value="Sc_DH/Rdtase_CS"/>
</dbReference>
<dbReference type="PRINTS" id="PR00080">
    <property type="entry name" value="SDRFAMILY"/>
</dbReference>
<dbReference type="PRINTS" id="PR00081">
    <property type="entry name" value="GDHRDH"/>
</dbReference>
<evidence type="ECO:0000256" key="2">
    <source>
        <dbReference type="RuleBase" id="RU000363"/>
    </source>
</evidence>
<dbReference type="Gene3D" id="3.40.50.720">
    <property type="entry name" value="NAD(P)-binding Rossmann-like Domain"/>
    <property type="match status" value="1"/>
</dbReference>
<evidence type="ECO:0000313" key="3">
    <source>
        <dbReference type="EMBL" id="ODP38455.1"/>
    </source>
</evidence>
<dbReference type="NCBIfam" id="NF005559">
    <property type="entry name" value="PRK07231.1"/>
    <property type="match status" value="1"/>
</dbReference>
<gene>
    <name evidence="3" type="ORF">BFL28_13835</name>
</gene>
<dbReference type="CDD" id="cd05233">
    <property type="entry name" value="SDR_c"/>
    <property type="match status" value="1"/>
</dbReference>
<organism evidence="3 4">
    <name type="scientific">Sphingomonas turrisvirgatae</name>
    <dbReference type="NCBI Taxonomy" id="1888892"/>
    <lineage>
        <taxon>Bacteria</taxon>
        <taxon>Pseudomonadati</taxon>
        <taxon>Pseudomonadota</taxon>
        <taxon>Alphaproteobacteria</taxon>
        <taxon>Sphingomonadales</taxon>
        <taxon>Sphingomonadaceae</taxon>
        <taxon>Sphingomonas</taxon>
    </lineage>
</organism>
<reference evidence="3 4" key="1">
    <citation type="submission" date="2016-08" db="EMBL/GenBank/DDBJ databases">
        <title>Draft genome of the agarase producing Sphingomonas sp. MCT13.</title>
        <authorList>
            <person name="D'Andrea M.M."/>
            <person name="Rossolini G.M."/>
            <person name="Thaller M.C."/>
        </authorList>
    </citation>
    <scope>NUCLEOTIDE SEQUENCE [LARGE SCALE GENOMIC DNA]</scope>
    <source>
        <strain evidence="3 4">MCT13</strain>
    </source>
</reference>
<dbReference type="InterPro" id="IPR036291">
    <property type="entry name" value="NAD(P)-bd_dom_sf"/>
</dbReference>
<dbReference type="Proteomes" id="UP000094487">
    <property type="component" value="Unassembled WGS sequence"/>
</dbReference>
<keyword evidence="4" id="KW-1185">Reference proteome</keyword>
<sequence>MTASLRVDLSGRTALVTGGSRGLGLQMALAFAHAGADVAVSSRKLYACEAVAADIRALGRRSLAVAAHVGDWAQLDALVERVHGEWGRIDILVNNAGMSPVQPSSAATEEALFDKVLAVNFKGPFRLAAQVAQRMVQGDGGSIINISSLGAISPVPGIIPYACSKAALNAMTIGMAKEFAPKVRVNTISPGMFATDIAQHWSDPQGLLQGIPMGRFGSPHEIVGAALYLASDASSYTTGANIAVGGGIDSPR</sequence>
<comment type="caution">
    <text evidence="3">The sequence shown here is derived from an EMBL/GenBank/DDBJ whole genome shotgun (WGS) entry which is preliminary data.</text>
</comment>
<dbReference type="PROSITE" id="PS00061">
    <property type="entry name" value="ADH_SHORT"/>
    <property type="match status" value="1"/>
</dbReference>
<evidence type="ECO:0000256" key="1">
    <source>
        <dbReference type="ARBA" id="ARBA00006484"/>
    </source>
</evidence>
<dbReference type="AlphaFoldDB" id="A0A1E3LZC7"/>
<dbReference type="EMBL" id="MDDS01000014">
    <property type="protein sequence ID" value="ODP38455.1"/>
    <property type="molecule type" value="Genomic_DNA"/>
</dbReference>
<dbReference type="OrthoDB" id="9789398at2"/>
<comment type="similarity">
    <text evidence="1 2">Belongs to the short-chain dehydrogenases/reductases (SDR) family.</text>
</comment>